<dbReference type="Proteomes" id="UP001168524">
    <property type="component" value="Unassembled WGS sequence"/>
</dbReference>
<organism evidence="1 2">
    <name type="scientific">Acinetobacter thutiue</name>
    <dbReference type="NCBI Taxonomy" id="2998078"/>
    <lineage>
        <taxon>Bacteria</taxon>
        <taxon>Pseudomonadati</taxon>
        <taxon>Pseudomonadota</taxon>
        <taxon>Gammaproteobacteria</taxon>
        <taxon>Moraxellales</taxon>
        <taxon>Moraxellaceae</taxon>
        <taxon>Acinetobacter</taxon>
    </lineage>
</organism>
<name>A0ABT7WL32_9GAMM</name>
<dbReference type="EMBL" id="JAUDZE010000001">
    <property type="protein sequence ID" value="MDN0013279.1"/>
    <property type="molecule type" value="Genomic_DNA"/>
</dbReference>
<accession>A0ABT7WL32</accession>
<gene>
    <name evidence="1" type="ORF">QTA56_03365</name>
</gene>
<evidence type="ECO:0000313" key="2">
    <source>
        <dbReference type="Proteomes" id="UP001168524"/>
    </source>
</evidence>
<protein>
    <submittedName>
        <fullName evidence="1">Uncharacterized protein</fullName>
    </submittedName>
</protein>
<proteinExistence type="predicted"/>
<dbReference type="RefSeq" id="WP_267979530.1">
    <property type="nucleotide sequence ID" value="NZ_JAPQKF010000001.1"/>
</dbReference>
<dbReference type="Gene3D" id="2.160.20.10">
    <property type="entry name" value="Single-stranded right-handed beta-helix, Pectin lyase-like"/>
    <property type="match status" value="1"/>
</dbReference>
<keyword evidence="2" id="KW-1185">Reference proteome</keyword>
<reference evidence="1" key="1">
    <citation type="submission" date="2023-06" db="EMBL/GenBank/DDBJ databases">
        <title>Two novel species of Acinetobacter isolated from motorbike repairing workshop in Vietnam.</title>
        <authorList>
            <person name="Le N.T.T."/>
        </authorList>
    </citation>
    <scope>NUCLEOTIDE SEQUENCE</scope>
    <source>
        <strain evidence="1">VNH17</strain>
    </source>
</reference>
<dbReference type="InterPro" id="IPR012334">
    <property type="entry name" value="Pectin_lyas_fold"/>
</dbReference>
<evidence type="ECO:0000313" key="1">
    <source>
        <dbReference type="EMBL" id="MDN0013279.1"/>
    </source>
</evidence>
<sequence length="656" mass="72356">MTTDADITTWSGRTQESKNKDFINVADYGAIGDGVLHPLSEKYSNLAAAQIDYPQATSLTDSIDWAAFQKAFKNDVNVYANHGLFILNKPLVVGKQLRRFIGTGHGAWDTIFHNRKKTWDGTNLIFTDLAKLNTIKGITSQNKFGGSRPDNDDPTKIYNLTSFMQKDGTNTAKPFSAAISFEWAENSGTNAQILESFRLVPANGENFISEYDKPTDSLGADIDIGIYRLNTEYNQIRNFQVVGYWRIAAVADVQTGQGVAGRGERNTLENGTLQGFCGLLERASDLQPITAYTSNSFTIPYFDEWYFNPTGSCQLGVLSGYYNWTGINVNQSVGTITFTGVTPEITTNIIGFQFRSFFRGTGKAGTRYINLMVHGLNHKSGKTGKQLGFSEFTRAHEVSGWPIRGVEYFTFKSQMVSNEPLSAFYGNMADAQFYGSQHESGKVLATPYTSQQTWAEYPCFDTRAIRMYSWIANDKSMFTPRSSYDDQELFSMSDLSGYFKINLPATMSTQIIKNNSQSIYYYNSTAVLGGWNTLGNFEIKQNVVFTDNSSKLIFTGNAYLQANSTNSLTIYGGSGTVAPGRGTNIQSLGSSAESWLSVYSKKYMHTSQVGILFGEGDPNGQISASVGSMYLRTDGGEGTTLYVKETGVGSMGWVAK</sequence>
<comment type="caution">
    <text evidence="1">The sequence shown here is derived from an EMBL/GenBank/DDBJ whole genome shotgun (WGS) entry which is preliminary data.</text>
</comment>